<dbReference type="InterPro" id="IPR036634">
    <property type="entry name" value="PRD_sf"/>
</dbReference>
<dbReference type="SUPFAM" id="SSF52540">
    <property type="entry name" value="P-loop containing nucleoside triphosphate hydrolases"/>
    <property type="match status" value="1"/>
</dbReference>
<keyword evidence="1" id="KW-0808">Transferase</keyword>
<comment type="caution">
    <text evidence="7">The sequence shown here is derived from an EMBL/GenBank/DDBJ whole genome shotgun (WGS) entry which is preliminary data.</text>
</comment>
<evidence type="ECO:0000256" key="3">
    <source>
        <dbReference type="ARBA" id="ARBA00022840"/>
    </source>
</evidence>
<dbReference type="PROSITE" id="PS50045">
    <property type="entry name" value="SIGMA54_INTERACT_4"/>
    <property type="match status" value="1"/>
</dbReference>
<evidence type="ECO:0000259" key="4">
    <source>
        <dbReference type="PROSITE" id="PS50045"/>
    </source>
</evidence>
<dbReference type="InterPro" id="IPR027417">
    <property type="entry name" value="P-loop_NTPase"/>
</dbReference>
<dbReference type="InterPro" id="IPR058031">
    <property type="entry name" value="AAA_lid_NorR"/>
</dbReference>
<evidence type="ECO:0000259" key="5">
    <source>
        <dbReference type="PROSITE" id="PS51096"/>
    </source>
</evidence>
<evidence type="ECO:0000256" key="1">
    <source>
        <dbReference type="ARBA" id="ARBA00022679"/>
    </source>
</evidence>
<dbReference type="GO" id="GO:0006355">
    <property type="term" value="P:regulation of DNA-templated transcription"/>
    <property type="evidence" value="ECO:0007669"/>
    <property type="project" value="InterPro"/>
</dbReference>
<evidence type="ECO:0000256" key="2">
    <source>
        <dbReference type="ARBA" id="ARBA00022741"/>
    </source>
</evidence>
<dbReference type="Gene3D" id="1.10.8.60">
    <property type="match status" value="1"/>
</dbReference>
<dbReference type="CDD" id="cd00009">
    <property type="entry name" value="AAA"/>
    <property type="match status" value="1"/>
</dbReference>
<dbReference type="SUPFAM" id="SSF63520">
    <property type="entry name" value="PTS-regulatory domain, PRD"/>
    <property type="match status" value="1"/>
</dbReference>
<name>A0AB35INH1_9FIRM</name>
<dbReference type="GO" id="GO:0009401">
    <property type="term" value="P:phosphoenolpyruvate-dependent sugar phosphotransferase system"/>
    <property type="evidence" value="ECO:0007669"/>
    <property type="project" value="InterPro"/>
</dbReference>
<evidence type="ECO:0000259" key="6">
    <source>
        <dbReference type="PROSITE" id="PS51372"/>
    </source>
</evidence>
<feature type="domain" description="PTS EIIA type-4" evidence="5">
    <location>
        <begin position="540"/>
        <end position="662"/>
    </location>
</feature>
<dbReference type="Gene3D" id="3.40.50.510">
    <property type="entry name" value="Phosphotransferase system, mannose-type IIA component"/>
    <property type="match status" value="1"/>
</dbReference>
<accession>A0AB35INH1</accession>
<dbReference type="InterPro" id="IPR011608">
    <property type="entry name" value="PRD"/>
</dbReference>
<dbReference type="Proteomes" id="UP001211987">
    <property type="component" value="Unassembled WGS sequence"/>
</dbReference>
<dbReference type="Pfam" id="PF00874">
    <property type="entry name" value="PRD"/>
    <property type="match status" value="1"/>
</dbReference>
<dbReference type="InterPro" id="IPR004701">
    <property type="entry name" value="PTS_EIIA_man-typ"/>
</dbReference>
<reference evidence="7" key="1">
    <citation type="submission" date="2023-01" db="EMBL/GenBank/DDBJ databases">
        <title>Human gut microbiome strain richness.</title>
        <authorList>
            <person name="Chen-Liaw A."/>
        </authorList>
    </citation>
    <scope>NUCLEOTIDE SEQUENCE</scope>
    <source>
        <strain evidence="7">1001217st2_G6_1001217B_191108</strain>
    </source>
</reference>
<dbReference type="PROSITE" id="PS51096">
    <property type="entry name" value="PTS_EIIA_TYPE_4"/>
    <property type="match status" value="1"/>
</dbReference>
<keyword evidence="2" id="KW-0547">Nucleotide-binding</keyword>
<dbReference type="SUPFAM" id="SSF53062">
    <property type="entry name" value="PTS system fructose IIA component-like"/>
    <property type="match status" value="1"/>
</dbReference>
<dbReference type="PANTHER" id="PTHR32071:SF38">
    <property type="entry name" value="PSP OPERON TRANSCRIPTIONAL ACTIVATOR"/>
    <property type="match status" value="1"/>
</dbReference>
<dbReference type="Gene3D" id="3.40.50.300">
    <property type="entry name" value="P-loop containing nucleotide triphosphate hydrolases"/>
    <property type="match status" value="1"/>
</dbReference>
<dbReference type="SMART" id="SM00382">
    <property type="entry name" value="AAA"/>
    <property type="match status" value="1"/>
</dbReference>
<dbReference type="Pfam" id="PF00158">
    <property type="entry name" value="Sigma54_activat"/>
    <property type="match status" value="1"/>
</dbReference>
<sequence>MEKKILDCIHQLIDQKAFDKCTCMEISQQLKQSRNYVSTLCNELYEQDVFIKIKQRPIIFLDKDYLQTKYKKEHLKKQYSKLQDLLMELENEHILHDFEKLIGYNDSLNHLVEKIKATVSYPPVGLPILLNGPTGTGKSFLAKLTYEYCINKRLIEKDKQFVQVNCSEYANNPELLTANLFGYKRGAFTGADKDNLGLLHYANGGVLFLDEVHCLKAECQEKLFLYMDQGIYHMMGDNDKWHHSHCRIIFATTEDPEQVLLKTLLRRIPVILQIPSLSQRGVNERVQLIYSLYHKEEKRIKKTIRISSNVYQLLLNHNFIGNIGELSNVIQSSCVSALFNCQDDKLEIHAYHFPQTIMEMVNPAQLMMKKHQMLSLDTLIPTSLQNCTIHFYENLIHLHNQEDFITQSRKLIEDYFEKIVFDKKDLSQNNYLLDTVGHVLDMMTNRYGFKMSHNEVIALTSYLLEYNHNTYKLAKWVNENEQTIYCFQENLKAKFHREYLIADEVYDYLKNNINDAYDAMVQVIMMIILNKYMNHDSLNQTLAIILAHGYSTASSIAESANKLLDTYVFDAIDMPLNVDSTTIINKINNYLSYMGKIKHLYLLVDMGSLEEIYQGIQIKNVDIAMINNVNTKLALEIGMGIKQQRSMQDIFEDINKNNPYHVHLELHHQKEPIILCSCASGIGAAEKLKTIITDSLPKGLNMKVLTYDYPSLIQNHTDRQFLEDYNIVCVVGTLNPNMSDLPFIGIEDFIINSEHDKLEQYFKDYLSNDQLLIFEKNILKNFSLSNVMNNLTILNPNKLLEQVSTALDELQKILNHQFKNKTCFGLYIHISCLIERLIMKQQITVYNSEDFEEKHQDFIIALKQSMKKVEEFYNVEIPTEEIEYIYSYVEND</sequence>
<dbReference type="InterPro" id="IPR002078">
    <property type="entry name" value="Sigma_54_int"/>
</dbReference>
<organism evidence="7 8">
    <name type="scientific">Thomasclavelia ramosa</name>
    <dbReference type="NCBI Taxonomy" id="1547"/>
    <lineage>
        <taxon>Bacteria</taxon>
        <taxon>Bacillati</taxon>
        <taxon>Bacillota</taxon>
        <taxon>Erysipelotrichia</taxon>
        <taxon>Erysipelotrichales</taxon>
        <taxon>Coprobacillaceae</taxon>
        <taxon>Thomasclavelia</taxon>
    </lineage>
</organism>
<keyword evidence="3" id="KW-0067">ATP-binding</keyword>
<dbReference type="GO" id="GO:0016740">
    <property type="term" value="F:transferase activity"/>
    <property type="evidence" value="ECO:0007669"/>
    <property type="project" value="UniProtKB-KW"/>
</dbReference>
<evidence type="ECO:0000313" key="8">
    <source>
        <dbReference type="Proteomes" id="UP001211987"/>
    </source>
</evidence>
<dbReference type="Gene3D" id="1.10.1790.10">
    <property type="entry name" value="PRD domain"/>
    <property type="match status" value="1"/>
</dbReference>
<feature type="domain" description="Sigma-54 factor interaction" evidence="4">
    <location>
        <begin position="101"/>
        <end position="335"/>
    </location>
</feature>
<dbReference type="RefSeq" id="WP_118144143.1">
    <property type="nucleotide sequence ID" value="NZ_JAQLKE010000033.1"/>
</dbReference>
<protein>
    <submittedName>
        <fullName evidence="7">Sigma 54-interacting transcriptional regulator</fullName>
    </submittedName>
</protein>
<dbReference type="AlphaFoldDB" id="A0AB35INH1"/>
<dbReference type="GO" id="GO:0016020">
    <property type="term" value="C:membrane"/>
    <property type="evidence" value="ECO:0007669"/>
    <property type="project" value="InterPro"/>
</dbReference>
<dbReference type="InterPro" id="IPR003593">
    <property type="entry name" value="AAA+_ATPase"/>
</dbReference>
<dbReference type="GO" id="GO:0005524">
    <property type="term" value="F:ATP binding"/>
    <property type="evidence" value="ECO:0007669"/>
    <property type="project" value="UniProtKB-KW"/>
</dbReference>
<dbReference type="EMBL" id="JAQLKE010000033">
    <property type="protein sequence ID" value="MDB7085186.1"/>
    <property type="molecule type" value="Genomic_DNA"/>
</dbReference>
<feature type="domain" description="PRD" evidence="6">
    <location>
        <begin position="794"/>
        <end position="892"/>
    </location>
</feature>
<dbReference type="PROSITE" id="PS51372">
    <property type="entry name" value="PRD_2"/>
    <property type="match status" value="1"/>
</dbReference>
<evidence type="ECO:0000313" key="7">
    <source>
        <dbReference type="EMBL" id="MDB7085186.1"/>
    </source>
</evidence>
<proteinExistence type="predicted"/>
<dbReference type="PANTHER" id="PTHR32071">
    <property type="entry name" value="TRANSCRIPTIONAL REGULATORY PROTEIN"/>
    <property type="match status" value="1"/>
</dbReference>
<dbReference type="InterPro" id="IPR036662">
    <property type="entry name" value="PTS_EIIA_man-typ_sf"/>
</dbReference>
<gene>
    <name evidence="7" type="ORF">PM738_15365</name>
</gene>
<dbReference type="Pfam" id="PF25601">
    <property type="entry name" value="AAA_lid_14"/>
    <property type="match status" value="1"/>
</dbReference>